<dbReference type="GO" id="GO:0016491">
    <property type="term" value="F:oxidoreductase activity"/>
    <property type="evidence" value="ECO:0007669"/>
    <property type="project" value="InterPro"/>
</dbReference>
<protein>
    <recommendedName>
        <fullName evidence="1">Nitroreductase domain-containing protein</fullName>
    </recommendedName>
</protein>
<dbReference type="InterPro" id="IPR029479">
    <property type="entry name" value="Nitroreductase"/>
</dbReference>
<evidence type="ECO:0000313" key="3">
    <source>
        <dbReference type="Proteomes" id="UP000324800"/>
    </source>
</evidence>
<evidence type="ECO:0000313" key="2">
    <source>
        <dbReference type="EMBL" id="KAA6356869.1"/>
    </source>
</evidence>
<dbReference type="EMBL" id="SNRW01032281">
    <property type="protein sequence ID" value="KAA6356869.1"/>
    <property type="molecule type" value="Genomic_DNA"/>
</dbReference>
<evidence type="ECO:0000259" key="1">
    <source>
        <dbReference type="Pfam" id="PF00881"/>
    </source>
</evidence>
<organism evidence="2 3">
    <name type="scientific">Streblomastix strix</name>
    <dbReference type="NCBI Taxonomy" id="222440"/>
    <lineage>
        <taxon>Eukaryota</taxon>
        <taxon>Metamonada</taxon>
        <taxon>Preaxostyla</taxon>
        <taxon>Oxymonadida</taxon>
        <taxon>Streblomastigidae</taxon>
        <taxon>Streblomastix</taxon>
    </lineage>
</organism>
<dbReference type="SUPFAM" id="SSF55469">
    <property type="entry name" value="FMN-dependent nitroreductase-like"/>
    <property type="match status" value="1"/>
</dbReference>
<dbReference type="Pfam" id="PF00881">
    <property type="entry name" value="Nitroreductase"/>
    <property type="match status" value="1"/>
</dbReference>
<dbReference type="OrthoDB" id="41362at2759"/>
<proteinExistence type="predicted"/>
<dbReference type="Proteomes" id="UP000324800">
    <property type="component" value="Unassembled WGS sequence"/>
</dbReference>
<sequence length="51" mass="5776">MSGKSFIDVLAQRRSIRSYTKDPVDREQLQRILSDVIANVPTAGNLQAFRI</sequence>
<reference evidence="2 3" key="1">
    <citation type="submission" date="2019-03" db="EMBL/GenBank/DDBJ databases">
        <title>Single cell metagenomics reveals metabolic interactions within the superorganism composed of flagellate Streblomastix strix and complex community of Bacteroidetes bacteria on its surface.</title>
        <authorList>
            <person name="Treitli S.C."/>
            <person name="Kolisko M."/>
            <person name="Husnik F."/>
            <person name="Keeling P."/>
            <person name="Hampl V."/>
        </authorList>
    </citation>
    <scope>NUCLEOTIDE SEQUENCE [LARGE SCALE GENOMIC DNA]</scope>
    <source>
        <strain evidence="2">ST1C</strain>
    </source>
</reference>
<name>A0A5J4TFG5_9EUKA</name>
<dbReference type="InterPro" id="IPR000415">
    <property type="entry name" value="Nitroreductase-like"/>
</dbReference>
<dbReference type="Gene3D" id="3.40.109.10">
    <property type="entry name" value="NADH Oxidase"/>
    <property type="match status" value="1"/>
</dbReference>
<feature type="non-terminal residue" evidence="2">
    <location>
        <position position="51"/>
    </location>
</feature>
<dbReference type="AlphaFoldDB" id="A0A5J4TFG5"/>
<comment type="caution">
    <text evidence="2">The sequence shown here is derived from an EMBL/GenBank/DDBJ whole genome shotgun (WGS) entry which is preliminary data.</text>
</comment>
<feature type="domain" description="Nitroreductase" evidence="1">
    <location>
        <begin position="10"/>
        <end position="51"/>
    </location>
</feature>
<accession>A0A5J4TFG5</accession>
<gene>
    <name evidence="2" type="ORF">EZS28_047604</name>
</gene>